<comment type="caution">
    <text evidence="1">The sequence shown here is derived from an EMBL/GenBank/DDBJ whole genome shotgun (WGS) entry which is preliminary data.</text>
</comment>
<sequence length="220" mass="25057">MASLLSISHVARKTPVVMAISYQLQVASSSGESGVVDWHRTLVKTSAWDYVVVWKYGDDPTRFIEWVGCCCSGSCIDVVKPEEEKAEVCNMAPICRDDHFHFQHPVRTKACEALAQLPFALSLYSGSLSLSHSDLFNYLAQCAWRLPYHNNQDGLPRWNQLEPKFWSLFLVVLLSSSLNLCSSFSDSNGYEYHRAHNSTWLCLFRARNHICTELHQSEHQ</sequence>
<proteinExistence type="predicted"/>
<dbReference type="Proteomes" id="UP000289340">
    <property type="component" value="Chromosome 18"/>
</dbReference>
<name>A0A445FST2_GLYSO</name>
<organism evidence="1 2">
    <name type="scientific">Glycine soja</name>
    <name type="common">Wild soybean</name>
    <dbReference type="NCBI Taxonomy" id="3848"/>
    <lineage>
        <taxon>Eukaryota</taxon>
        <taxon>Viridiplantae</taxon>
        <taxon>Streptophyta</taxon>
        <taxon>Embryophyta</taxon>
        <taxon>Tracheophyta</taxon>
        <taxon>Spermatophyta</taxon>
        <taxon>Magnoliopsida</taxon>
        <taxon>eudicotyledons</taxon>
        <taxon>Gunneridae</taxon>
        <taxon>Pentapetalae</taxon>
        <taxon>rosids</taxon>
        <taxon>fabids</taxon>
        <taxon>Fabales</taxon>
        <taxon>Fabaceae</taxon>
        <taxon>Papilionoideae</taxon>
        <taxon>50 kb inversion clade</taxon>
        <taxon>NPAAA clade</taxon>
        <taxon>indigoferoid/millettioid clade</taxon>
        <taxon>Phaseoleae</taxon>
        <taxon>Glycine</taxon>
        <taxon>Glycine subgen. Soja</taxon>
    </lineage>
</organism>
<gene>
    <name evidence="1" type="ORF">D0Y65_048408</name>
</gene>
<accession>A0A445FST2</accession>
<evidence type="ECO:0000313" key="2">
    <source>
        <dbReference type="Proteomes" id="UP000289340"/>
    </source>
</evidence>
<reference evidence="1 2" key="1">
    <citation type="submission" date="2018-09" db="EMBL/GenBank/DDBJ databases">
        <title>A high-quality reference genome of wild soybean provides a powerful tool to mine soybean genomes.</title>
        <authorList>
            <person name="Xie M."/>
            <person name="Chung C.Y.L."/>
            <person name="Li M.-W."/>
            <person name="Wong F.-L."/>
            <person name="Chan T.-F."/>
            <person name="Lam H.-M."/>
        </authorList>
    </citation>
    <scope>NUCLEOTIDE SEQUENCE [LARGE SCALE GENOMIC DNA]</scope>
    <source>
        <strain evidence="2">cv. W05</strain>
        <tissue evidence="1">Hypocotyl of etiolated seedlings</tissue>
    </source>
</reference>
<dbReference type="EMBL" id="QZWG01000018">
    <property type="protein sequence ID" value="RZB51970.1"/>
    <property type="molecule type" value="Genomic_DNA"/>
</dbReference>
<keyword evidence="2" id="KW-1185">Reference proteome</keyword>
<protein>
    <submittedName>
        <fullName evidence="1">Transcription factor bHLH90</fullName>
    </submittedName>
</protein>
<dbReference type="AlphaFoldDB" id="A0A445FST2"/>
<evidence type="ECO:0000313" key="1">
    <source>
        <dbReference type="EMBL" id="RZB51970.1"/>
    </source>
</evidence>